<comment type="caution">
    <text evidence="11">The sequence shown here is derived from an EMBL/GenBank/DDBJ whole genome shotgun (WGS) entry which is preliminary data.</text>
</comment>
<evidence type="ECO:0000256" key="5">
    <source>
        <dbReference type="ARBA" id="ARBA00022771"/>
    </source>
</evidence>
<dbReference type="GO" id="GO:0061630">
    <property type="term" value="F:ubiquitin protein ligase activity"/>
    <property type="evidence" value="ECO:0007669"/>
    <property type="project" value="UniProtKB-EC"/>
</dbReference>
<dbReference type="OrthoDB" id="8062037at2759"/>
<dbReference type="GO" id="GO:0008270">
    <property type="term" value="F:zinc ion binding"/>
    <property type="evidence" value="ECO:0007669"/>
    <property type="project" value="UniProtKB-KW"/>
</dbReference>
<evidence type="ECO:0000256" key="8">
    <source>
        <dbReference type="PROSITE-ProRule" id="PRU00175"/>
    </source>
</evidence>
<comment type="catalytic activity">
    <reaction evidence="1">
        <text>S-ubiquitinyl-[E2 ubiquitin-conjugating enzyme]-L-cysteine + [acceptor protein]-L-lysine = [E2 ubiquitin-conjugating enzyme]-L-cysteine + N(6)-ubiquitinyl-[acceptor protein]-L-lysine.</text>
        <dbReference type="EC" id="2.3.2.27"/>
    </reaction>
</comment>
<feature type="region of interest" description="Disordered" evidence="9">
    <location>
        <begin position="65"/>
        <end position="86"/>
    </location>
</feature>
<keyword evidence="7" id="KW-0862">Zinc</keyword>
<accession>A0A2R6PJC1</accession>
<dbReference type="FunCoup" id="A0A2R6PJC1">
    <property type="interactions" value="1011"/>
</dbReference>
<feature type="domain" description="RING-type" evidence="10">
    <location>
        <begin position="503"/>
        <end position="544"/>
    </location>
</feature>
<feature type="region of interest" description="Disordered" evidence="9">
    <location>
        <begin position="346"/>
        <end position="372"/>
    </location>
</feature>
<evidence type="ECO:0000256" key="6">
    <source>
        <dbReference type="ARBA" id="ARBA00022786"/>
    </source>
</evidence>
<protein>
    <recommendedName>
        <fullName evidence="2">RING-type E3 ubiquitin transferase</fullName>
        <ecNumber evidence="2">2.3.2.27</ecNumber>
    </recommendedName>
</protein>
<dbReference type="PROSITE" id="PS50089">
    <property type="entry name" value="ZF_RING_2"/>
    <property type="match status" value="1"/>
</dbReference>
<evidence type="ECO:0000256" key="3">
    <source>
        <dbReference type="ARBA" id="ARBA00022679"/>
    </source>
</evidence>
<sequence>MDEYSGKRAGGGGGFVTPRKGSGLVLRGTAGSRDRDAQFCNRLGCNGRLNHTKSAQNGCSEKFKSSRSSINASNGKGIIGSSTRTYSTVTNKRKSLQALNNHSSQLETRSSEMSSIQDEPEASELAPSTGRNQAGVESDLNDAEDGKIRLKEVGSSNIAPNTKPPKVYRHKSGMGTRDTQLGSPVPLASESTSQGARNNTDASRYCLRNLRCKSIPDVVPSGGSSSESNLYRRKDVVKKKTPELATSSSGRVKKTSGLLSEDSRISASTNAIAIYDLGQSKRRPPNMDNGVGSVRTRRSIGGNSRMRIWNQENVNNLAPTELPVVIPHMPQPEIIIGLDDASSSNQFSAEASSSHSTSYSRPGSSGESLPGIMPVYPSELGTTRSLINLDGLRRYNIDGIAEVLLALERIEQNEELSYEQLLALETNLFLGSHGFYDQHRDMRLDIDNMSYEELLALEEKMGIVSTALSEDSLSKCLERSIHQPMPRKEGSSGCNRDEDDIKCSICQEEYVFGDEVGRLECEHGYHVVCINQWLRLKNWCPICKASAAPSQSSSPN</sequence>
<feature type="region of interest" description="Disordered" evidence="9">
    <location>
        <begin position="1"/>
        <end position="33"/>
    </location>
</feature>
<evidence type="ECO:0000256" key="2">
    <source>
        <dbReference type="ARBA" id="ARBA00012483"/>
    </source>
</evidence>
<feature type="compositionally biased region" description="Polar residues" evidence="9">
    <location>
        <begin position="66"/>
        <end position="86"/>
    </location>
</feature>
<keyword evidence="6" id="KW-0833">Ubl conjugation pathway</keyword>
<evidence type="ECO:0000259" key="10">
    <source>
        <dbReference type="PROSITE" id="PS50089"/>
    </source>
</evidence>
<dbReference type="InParanoid" id="A0A2R6PJC1"/>
<keyword evidence="12" id="KW-1185">Reference proteome</keyword>
<dbReference type="InterPro" id="IPR045191">
    <property type="entry name" value="MBR1/2-like"/>
</dbReference>
<dbReference type="Pfam" id="PF13639">
    <property type="entry name" value="zf-RING_2"/>
    <property type="match status" value="1"/>
</dbReference>
<feature type="compositionally biased region" description="Polar residues" evidence="9">
    <location>
        <begin position="189"/>
        <end position="199"/>
    </location>
</feature>
<dbReference type="Gene3D" id="3.30.40.10">
    <property type="entry name" value="Zinc/RING finger domain, C3HC4 (zinc finger)"/>
    <property type="match status" value="1"/>
</dbReference>
<dbReference type="InterPro" id="IPR013083">
    <property type="entry name" value="Znf_RING/FYVE/PHD"/>
</dbReference>
<dbReference type="OMA" id="SHVGNDQ"/>
<dbReference type="FunFam" id="3.30.40.10:FF:000504">
    <property type="entry name" value="E3 ubiquitin-protein ligase arkadia"/>
    <property type="match status" value="1"/>
</dbReference>
<evidence type="ECO:0000313" key="12">
    <source>
        <dbReference type="Proteomes" id="UP000241394"/>
    </source>
</evidence>
<dbReference type="STRING" id="1590841.A0A2R6PJC1"/>
<evidence type="ECO:0000256" key="4">
    <source>
        <dbReference type="ARBA" id="ARBA00022723"/>
    </source>
</evidence>
<dbReference type="EMBL" id="NKQK01000025">
    <property type="protein sequence ID" value="PSR91893.1"/>
    <property type="molecule type" value="Genomic_DNA"/>
</dbReference>
<reference evidence="12" key="2">
    <citation type="journal article" date="2018" name="BMC Genomics">
        <title>A manually annotated Actinidia chinensis var. chinensis (kiwifruit) genome highlights the challenges associated with draft genomes and gene prediction in plants.</title>
        <authorList>
            <person name="Pilkington S.M."/>
            <person name="Crowhurst R."/>
            <person name="Hilario E."/>
            <person name="Nardozza S."/>
            <person name="Fraser L."/>
            <person name="Peng Y."/>
            <person name="Gunaseelan K."/>
            <person name="Simpson R."/>
            <person name="Tahir J."/>
            <person name="Deroles S.C."/>
            <person name="Templeton K."/>
            <person name="Luo Z."/>
            <person name="Davy M."/>
            <person name="Cheng C."/>
            <person name="McNeilage M."/>
            <person name="Scaglione D."/>
            <person name="Liu Y."/>
            <person name="Zhang Q."/>
            <person name="Datson P."/>
            <person name="De Silva N."/>
            <person name="Gardiner S.E."/>
            <person name="Bassett H."/>
            <person name="Chagne D."/>
            <person name="McCallum J."/>
            <person name="Dzierzon H."/>
            <person name="Deng C."/>
            <person name="Wang Y.Y."/>
            <person name="Barron L."/>
            <person name="Manako K."/>
            <person name="Bowen J."/>
            <person name="Foster T.M."/>
            <person name="Erridge Z.A."/>
            <person name="Tiffin H."/>
            <person name="Waite C.N."/>
            <person name="Davies K.M."/>
            <person name="Grierson E.P."/>
            <person name="Laing W.A."/>
            <person name="Kirk R."/>
            <person name="Chen X."/>
            <person name="Wood M."/>
            <person name="Montefiori M."/>
            <person name="Brummell D.A."/>
            <person name="Schwinn K.E."/>
            <person name="Catanach A."/>
            <person name="Fullerton C."/>
            <person name="Li D."/>
            <person name="Meiyalaghan S."/>
            <person name="Nieuwenhuizen N."/>
            <person name="Read N."/>
            <person name="Prakash R."/>
            <person name="Hunter D."/>
            <person name="Zhang H."/>
            <person name="McKenzie M."/>
            <person name="Knabel M."/>
            <person name="Harris A."/>
            <person name="Allan A.C."/>
            <person name="Gleave A."/>
            <person name="Chen A."/>
            <person name="Janssen B.J."/>
            <person name="Plunkett B."/>
            <person name="Ampomah-Dwamena C."/>
            <person name="Voogd C."/>
            <person name="Leif D."/>
            <person name="Lafferty D."/>
            <person name="Souleyre E.J.F."/>
            <person name="Varkonyi-Gasic E."/>
            <person name="Gambi F."/>
            <person name="Hanley J."/>
            <person name="Yao J.L."/>
            <person name="Cheung J."/>
            <person name="David K.M."/>
            <person name="Warren B."/>
            <person name="Marsh K."/>
            <person name="Snowden K.C."/>
            <person name="Lin-Wang K."/>
            <person name="Brian L."/>
            <person name="Martinez-Sanchez M."/>
            <person name="Wang M."/>
            <person name="Ileperuma N."/>
            <person name="Macnee N."/>
            <person name="Campin R."/>
            <person name="McAtee P."/>
            <person name="Drummond R.S.M."/>
            <person name="Espley R.V."/>
            <person name="Ireland H.S."/>
            <person name="Wu R."/>
            <person name="Atkinson R.G."/>
            <person name="Karunairetnam S."/>
            <person name="Bulley S."/>
            <person name="Chunkath S."/>
            <person name="Hanley Z."/>
            <person name="Storey R."/>
            <person name="Thrimawithana A.H."/>
            <person name="Thomson S."/>
            <person name="David C."/>
            <person name="Testolin R."/>
            <person name="Huang H."/>
            <person name="Hellens R.P."/>
            <person name="Schaffer R.J."/>
        </authorList>
    </citation>
    <scope>NUCLEOTIDE SEQUENCE [LARGE SCALE GENOMIC DNA]</scope>
    <source>
        <strain evidence="12">cv. Red5</strain>
    </source>
</reference>
<feature type="region of interest" description="Disordered" evidence="9">
    <location>
        <begin position="100"/>
        <end position="199"/>
    </location>
</feature>
<evidence type="ECO:0000256" key="7">
    <source>
        <dbReference type="ARBA" id="ARBA00022833"/>
    </source>
</evidence>
<organism evidence="11 12">
    <name type="scientific">Actinidia chinensis var. chinensis</name>
    <name type="common">Chinese soft-hair kiwi</name>
    <dbReference type="NCBI Taxonomy" id="1590841"/>
    <lineage>
        <taxon>Eukaryota</taxon>
        <taxon>Viridiplantae</taxon>
        <taxon>Streptophyta</taxon>
        <taxon>Embryophyta</taxon>
        <taxon>Tracheophyta</taxon>
        <taxon>Spermatophyta</taxon>
        <taxon>Magnoliopsida</taxon>
        <taxon>eudicotyledons</taxon>
        <taxon>Gunneridae</taxon>
        <taxon>Pentapetalae</taxon>
        <taxon>asterids</taxon>
        <taxon>Ericales</taxon>
        <taxon>Actinidiaceae</taxon>
        <taxon>Actinidia</taxon>
    </lineage>
</organism>
<name>A0A2R6PJC1_ACTCC</name>
<evidence type="ECO:0000256" key="1">
    <source>
        <dbReference type="ARBA" id="ARBA00000900"/>
    </source>
</evidence>
<proteinExistence type="predicted"/>
<dbReference type="PANTHER" id="PTHR22937">
    <property type="entry name" value="E3 UBIQUITIN-PROTEIN LIGASE RNF165"/>
    <property type="match status" value="1"/>
</dbReference>
<dbReference type="SMART" id="SM00184">
    <property type="entry name" value="RING"/>
    <property type="match status" value="1"/>
</dbReference>
<dbReference type="Proteomes" id="UP000241394">
    <property type="component" value="Chromosome LG25"/>
</dbReference>
<dbReference type="InterPro" id="IPR001841">
    <property type="entry name" value="Znf_RING"/>
</dbReference>
<evidence type="ECO:0000256" key="9">
    <source>
        <dbReference type="SAM" id="MobiDB-lite"/>
    </source>
</evidence>
<dbReference type="SUPFAM" id="SSF57850">
    <property type="entry name" value="RING/U-box"/>
    <property type="match status" value="1"/>
</dbReference>
<dbReference type="AlphaFoldDB" id="A0A2R6PJC1"/>
<dbReference type="Gramene" id="PSR91893">
    <property type="protein sequence ID" value="PSR91893"/>
    <property type="gene ID" value="CEY00_Acc29241"/>
</dbReference>
<feature type="compositionally biased region" description="Polar residues" evidence="9">
    <location>
        <begin position="100"/>
        <end position="117"/>
    </location>
</feature>
<keyword evidence="5 8" id="KW-0863">Zinc-finger</keyword>
<evidence type="ECO:0000313" key="11">
    <source>
        <dbReference type="EMBL" id="PSR91893.1"/>
    </source>
</evidence>
<feature type="compositionally biased region" description="Low complexity" evidence="9">
    <location>
        <begin position="346"/>
        <end position="365"/>
    </location>
</feature>
<keyword evidence="3" id="KW-0808">Transferase</keyword>
<dbReference type="PANTHER" id="PTHR22937:SF136">
    <property type="entry name" value="RING-TYPE E3 UBIQUITIN TRANSFERASE"/>
    <property type="match status" value="1"/>
</dbReference>
<keyword evidence="4" id="KW-0479">Metal-binding</keyword>
<gene>
    <name evidence="11" type="ORF">CEY00_Acc29241</name>
</gene>
<dbReference type="EC" id="2.3.2.27" evidence="2"/>
<reference evidence="11 12" key="1">
    <citation type="submission" date="2017-07" db="EMBL/GenBank/DDBJ databases">
        <title>An improved, manually edited Actinidia chinensis var. chinensis (kiwifruit) genome highlights the challenges associated with draft genomes and gene prediction in plants.</title>
        <authorList>
            <person name="Pilkington S."/>
            <person name="Crowhurst R."/>
            <person name="Hilario E."/>
            <person name="Nardozza S."/>
            <person name="Fraser L."/>
            <person name="Peng Y."/>
            <person name="Gunaseelan K."/>
            <person name="Simpson R."/>
            <person name="Tahir J."/>
            <person name="Deroles S."/>
            <person name="Templeton K."/>
            <person name="Luo Z."/>
            <person name="Davy M."/>
            <person name="Cheng C."/>
            <person name="Mcneilage M."/>
            <person name="Scaglione D."/>
            <person name="Liu Y."/>
            <person name="Zhang Q."/>
            <person name="Datson P."/>
            <person name="De Silva N."/>
            <person name="Gardiner S."/>
            <person name="Bassett H."/>
            <person name="Chagne D."/>
            <person name="Mccallum J."/>
            <person name="Dzierzon H."/>
            <person name="Deng C."/>
            <person name="Wang Y.-Y."/>
            <person name="Barron N."/>
            <person name="Manako K."/>
            <person name="Bowen J."/>
            <person name="Foster T."/>
            <person name="Erridge Z."/>
            <person name="Tiffin H."/>
            <person name="Waite C."/>
            <person name="Davies K."/>
            <person name="Grierson E."/>
            <person name="Laing W."/>
            <person name="Kirk R."/>
            <person name="Chen X."/>
            <person name="Wood M."/>
            <person name="Montefiori M."/>
            <person name="Brummell D."/>
            <person name="Schwinn K."/>
            <person name="Catanach A."/>
            <person name="Fullerton C."/>
            <person name="Li D."/>
            <person name="Meiyalaghan S."/>
            <person name="Nieuwenhuizen N."/>
            <person name="Read N."/>
            <person name="Prakash R."/>
            <person name="Hunter D."/>
            <person name="Zhang H."/>
            <person name="Mckenzie M."/>
            <person name="Knabel M."/>
            <person name="Harris A."/>
            <person name="Allan A."/>
            <person name="Chen A."/>
            <person name="Janssen B."/>
            <person name="Plunkett B."/>
            <person name="Dwamena C."/>
            <person name="Voogd C."/>
            <person name="Leif D."/>
            <person name="Lafferty D."/>
            <person name="Souleyre E."/>
            <person name="Varkonyi-Gasic E."/>
            <person name="Gambi F."/>
            <person name="Hanley J."/>
            <person name="Yao J.-L."/>
            <person name="Cheung J."/>
            <person name="David K."/>
            <person name="Warren B."/>
            <person name="Marsh K."/>
            <person name="Snowden K."/>
            <person name="Lin-Wang K."/>
            <person name="Brian L."/>
            <person name="Martinez-Sanchez M."/>
            <person name="Wang M."/>
            <person name="Ileperuma N."/>
            <person name="Macnee N."/>
            <person name="Campin R."/>
            <person name="Mcatee P."/>
            <person name="Drummond R."/>
            <person name="Espley R."/>
            <person name="Ireland H."/>
            <person name="Wu R."/>
            <person name="Atkinson R."/>
            <person name="Karunairetnam S."/>
            <person name="Bulley S."/>
            <person name="Chunkath S."/>
            <person name="Hanley Z."/>
            <person name="Storey R."/>
            <person name="Thrimawithana A."/>
            <person name="Thomson S."/>
            <person name="David C."/>
            <person name="Testolin R."/>
        </authorList>
    </citation>
    <scope>NUCLEOTIDE SEQUENCE [LARGE SCALE GENOMIC DNA]</scope>
    <source>
        <strain evidence="12">cv. Red5</strain>
        <tissue evidence="11">Young leaf</tissue>
    </source>
</reference>